<evidence type="ECO:0000313" key="3">
    <source>
        <dbReference type="WBParaSite" id="Csp11.Scaffold487.g1977.t1"/>
    </source>
</evidence>
<evidence type="ECO:0000256" key="1">
    <source>
        <dbReference type="SAM" id="Coils"/>
    </source>
</evidence>
<dbReference type="AlphaFoldDB" id="A0A1I7T359"/>
<name>A0A1I7T359_9PELO</name>
<feature type="coiled-coil region" evidence="1">
    <location>
        <begin position="23"/>
        <end position="96"/>
    </location>
</feature>
<proteinExistence type="predicted"/>
<accession>A0A1I7T359</accession>
<protein>
    <submittedName>
        <fullName evidence="3">Transcriptional regulator</fullName>
    </submittedName>
</protein>
<dbReference type="Proteomes" id="UP000095282">
    <property type="component" value="Unplaced"/>
</dbReference>
<reference evidence="3" key="1">
    <citation type="submission" date="2016-11" db="UniProtKB">
        <authorList>
            <consortium name="WormBaseParasite"/>
        </authorList>
    </citation>
    <scope>IDENTIFICATION</scope>
</reference>
<dbReference type="WBParaSite" id="Csp11.Scaffold487.g1977.t1">
    <property type="protein sequence ID" value="Csp11.Scaffold487.g1977.t1"/>
    <property type="gene ID" value="Csp11.Scaffold487.g1977"/>
</dbReference>
<organism evidence="2 3">
    <name type="scientific">Caenorhabditis tropicalis</name>
    <dbReference type="NCBI Taxonomy" id="1561998"/>
    <lineage>
        <taxon>Eukaryota</taxon>
        <taxon>Metazoa</taxon>
        <taxon>Ecdysozoa</taxon>
        <taxon>Nematoda</taxon>
        <taxon>Chromadorea</taxon>
        <taxon>Rhabditida</taxon>
        <taxon>Rhabditina</taxon>
        <taxon>Rhabditomorpha</taxon>
        <taxon>Rhabditoidea</taxon>
        <taxon>Rhabditidae</taxon>
        <taxon>Peloderinae</taxon>
        <taxon>Caenorhabditis</taxon>
    </lineage>
</organism>
<evidence type="ECO:0000313" key="2">
    <source>
        <dbReference type="Proteomes" id="UP000095282"/>
    </source>
</evidence>
<sequence length="99" mass="12046">MKQQPDDFFIVDKKVVQYLNHAVINSEEEVRSLNEVIDHLDRRLEKMDDCYEMMIRKMGEKQEETKNELETVKRELNEMKKELERVYEEMEQDDSIFNG</sequence>
<keyword evidence="1" id="KW-0175">Coiled coil</keyword>
<keyword evidence="2" id="KW-1185">Reference proteome</keyword>